<dbReference type="PRINTS" id="PR00171">
    <property type="entry name" value="SUGRTRNSPORT"/>
</dbReference>
<dbReference type="AlphaFoldDB" id="A0AAV9PAB3"/>
<dbReference type="InterPro" id="IPR050360">
    <property type="entry name" value="MFS_Sugar_Transporters"/>
</dbReference>
<feature type="transmembrane region" description="Helical" evidence="9">
    <location>
        <begin position="374"/>
        <end position="393"/>
    </location>
</feature>
<evidence type="ECO:0000256" key="8">
    <source>
        <dbReference type="SAM" id="MobiDB-lite"/>
    </source>
</evidence>
<keyword evidence="6 9" id="KW-0472">Membrane</keyword>
<dbReference type="SUPFAM" id="SSF103473">
    <property type="entry name" value="MFS general substrate transporter"/>
    <property type="match status" value="1"/>
</dbReference>
<evidence type="ECO:0000256" key="9">
    <source>
        <dbReference type="SAM" id="Phobius"/>
    </source>
</evidence>
<dbReference type="Pfam" id="PF00083">
    <property type="entry name" value="Sugar_tr"/>
    <property type="match status" value="1"/>
</dbReference>
<dbReference type="InterPro" id="IPR036259">
    <property type="entry name" value="MFS_trans_sf"/>
</dbReference>
<gene>
    <name evidence="12" type="ORF">LTR77_005823</name>
</gene>
<evidence type="ECO:0000256" key="4">
    <source>
        <dbReference type="ARBA" id="ARBA00022692"/>
    </source>
</evidence>
<evidence type="ECO:0000256" key="1">
    <source>
        <dbReference type="ARBA" id="ARBA00004141"/>
    </source>
</evidence>
<dbReference type="PANTHER" id="PTHR48022">
    <property type="entry name" value="PLASTIDIC GLUCOSE TRANSPORTER 4"/>
    <property type="match status" value="1"/>
</dbReference>
<sequence length="568" mass="62028">MSRFNKALVTLAVFVALGTLSTAYGLAIMGPTVGQDTFFTYFNLTPMDEAGYGRTARVLSKLNGANFGGAVIGAGYSAWSAERFGRKITIQAGCLLTIIGGALSSGAQTMTMLIVARAITGVGAGVLAAVVPMYQSELAPVKIRGAMVCITGVTYAFGYLLAGWTGYACSFIPPSSSHGSAAWRFPLALQCLPPVIVLLGSNIILESPRWLLRQDKSDEAKRVVVHVNASKHDASDDTSEQSAASQEFEMMEEQYEAEKRSTSHRRFEIIRTPGNIRRLFITTTLFLGNQFLGIYVLSNYSVIIYRRLGLTNHDPLLLNACWTILCVIGNCVNAAIIDKVGRRPLLLIGCTGCTLCLIGEATLTALFGGEDNQSALIGLVFFIWLYPCFWSPCMDATQFAYVSEIWPDPLRAQGVSLGLVVFFLFSGTTLVVAPIAQETIEWRFYLVLICVSTAYDLIIYIWFPETKGKSQEEIAALFDRKPREPMANSAASLGKATERERRIGSDSSLNSSEACAESKGYELTTISHDGESSNHEDNDKLARILKGALRAIRNLRWENRQAQQLSAV</sequence>
<feature type="transmembrane region" description="Helical" evidence="9">
    <location>
        <begin position="344"/>
        <end position="368"/>
    </location>
</feature>
<feature type="signal peptide" evidence="10">
    <location>
        <begin position="1"/>
        <end position="23"/>
    </location>
</feature>
<dbReference type="NCBIfam" id="TIGR00879">
    <property type="entry name" value="SP"/>
    <property type="match status" value="1"/>
</dbReference>
<dbReference type="RefSeq" id="XP_064659191.1">
    <property type="nucleotide sequence ID" value="XM_064803066.1"/>
</dbReference>
<keyword evidence="4 9" id="KW-0812">Transmembrane</keyword>
<evidence type="ECO:0000256" key="10">
    <source>
        <dbReference type="SAM" id="SignalP"/>
    </source>
</evidence>
<dbReference type="PROSITE" id="PS50850">
    <property type="entry name" value="MFS"/>
    <property type="match status" value="1"/>
</dbReference>
<proteinExistence type="inferred from homology"/>
<dbReference type="EMBL" id="JAVRRT010000008">
    <property type="protein sequence ID" value="KAK5169845.1"/>
    <property type="molecule type" value="Genomic_DNA"/>
</dbReference>
<dbReference type="GO" id="GO:0005351">
    <property type="term" value="F:carbohydrate:proton symporter activity"/>
    <property type="evidence" value="ECO:0007669"/>
    <property type="project" value="TreeGrafter"/>
</dbReference>
<organism evidence="12 13">
    <name type="scientific">Saxophila tyrrhenica</name>
    <dbReference type="NCBI Taxonomy" id="1690608"/>
    <lineage>
        <taxon>Eukaryota</taxon>
        <taxon>Fungi</taxon>
        <taxon>Dikarya</taxon>
        <taxon>Ascomycota</taxon>
        <taxon>Pezizomycotina</taxon>
        <taxon>Dothideomycetes</taxon>
        <taxon>Dothideomycetidae</taxon>
        <taxon>Mycosphaerellales</taxon>
        <taxon>Extremaceae</taxon>
        <taxon>Saxophila</taxon>
    </lineage>
</organism>
<protein>
    <recommendedName>
        <fullName evidence="11">Major facilitator superfamily (MFS) profile domain-containing protein</fullName>
    </recommendedName>
</protein>
<comment type="caution">
    <text evidence="12">The sequence shown here is derived from an EMBL/GenBank/DDBJ whole genome shotgun (WGS) entry which is preliminary data.</text>
</comment>
<dbReference type="InterPro" id="IPR005829">
    <property type="entry name" value="Sugar_transporter_CS"/>
</dbReference>
<name>A0AAV9PAB3_9PEZI</name>
<dbReference type="GO" id="GO:0016020">
    <property type="term" value="C:membrane"/>
    <property type="evidence" value="ECO:0007669"/>
    <property type="project" value="UniProtKB-SubCell"/>
</dbReference>
<dbReference type="PROSITE" id="PS00217">
    <property type="entry name" value="SUGAR_TRANSPORT_2"/>
    <property type="match status" value="1"/>
</dbReference>
<dbReference type="InterPro" id="IPR005828">
    <property type="entry name" value="MFS_sugar_transport-like"/>
</dbReference>
<keyword evidence="5 9" id="KW-1133">Transmembrane helix</keyword>
<evidence type="ECO:0000256" key="7">
    <source>
        <dbReference type="RuleBase" id="RU003346"/>
    </source>
</evidence>
<keyword evidence="13" id="KW-1185">Reference proteome</keyword>
<evidence type="ECO:0000256" key="6">
    <source>
        <dbReference type="ARBA" id="ARBA00023136"/>
    </source>
</evidence>
<dbReference type="InterPro" id="IPR003663">
    <property type="entry name" value="Sugar/inositol_transpt"/>
</dbReference>
<feature type="transmembrane region" description="Helical" evidence="9">
    <location>
        <begin position="187"/>
        <end position="205"/>
    </location>
</feature>
<dbReference type="InterPro" id="IPR020846">
    <property type="entry name" value="MFS_dom"/>
</dbReference>
<feature type="chain" id="PRO_5043664760" description="Major facilitator superfamily (MFS) profile domain-containing protein" evidence="10">
    <location>
        <begin position="24"/>
        <end position="568"/>
    </location>
</feature>
<accession>A0AAV9PAB3</accession>
<evidence type="ECO:0000313" key="13">
    <source>
        <dbReference type="Proteomes" id="UP001337655"/>
    </source>
</evidence>
<dbReference type="Gene3D" id="1.20.1250.20">
    <property type="entry name" value="MFS general substrate transporter like domains"/>
    <property type="match status" value="1"/>
</dbReference>
<evidence type="ECO:0000256" key="2">
    <source>
        <dbReference type="ARBA" id="ARBA00010992"/>
    </source>
</evidence>
<evidence type="ECO:0000259" key="11">
    <source>
        <dbReference type="PROSITE" id="PS50850"/>
    </source>
</evidence>
<keyword evidence="3 7" id="KW-0813">Transport</keyword>
<evidence type="ECO:0000256" key="5">
    <source>
        <dbReference type="ARBA" id="ARBA00022989"/>
    </source>
</evidence>
<keyword evidence="10" id="KW-0732">Signal</keyword>
<feature type="transmembrane region" description="Helical" evidence="9">
    <location>
        <begin position="414"/>
        <end position="436"/>
    </location>
</feature>
<reference evidence="12 13" key="1">
    <citation type="submission" date="2023-08" db="EMBL/GenBank/DDBJ databases">
        <title>Black Yeasts Isolated from many extreme environments.</title>
        <authorList>
            <person name="Coleine C."/>
            <person name="Stajich J.E."/>
            <person name="Selbmann L."/>
        </authorList>
    </citation>
    <scope>NUCLEOTIDE SEQUENCE [LARGE SCALE GENOMIC DNA]</scope>
    <source>
        <strain evidence="12 13">CCFEE 5935</strain>
    </source>
</reference>
<dbReference type="PROSITE" id="PS00216">
    <property type="entry name" value="SUGAR_TRANSPORT_1"/>
    <property type="match status" value="1"/>
</dbReference>
<feature type="region of interest" description="Disordered" evidence="8">
    <location>
        <begin position="486"/>
        <end position="515"/>
    </location>
</feature>
<comment type="subcellular location">
    <subcellularLocation>
        <location evidence="1">Membrane</location>
        <topology evidence="1">Multi-pass membrane protein</topology>
    </subcellularLocation>
</comment>
<comment type="similarity">
    <text evidence="2 7">Belongs to the major facilitator superfamily. Sugar transporter (TC 2.A.1.1) family.</text>
</comment>
<feature type="transmembrane region" description="Helical" evidence="9">
    <location>
        <begin position="442"/>
        <end position="463"/>
    </location>
</feature>
<evidence type="ECO:0000313" key="12">
    <source>
        <dbReference type="EMBL" id="KAK5169845.1"/>
    </source>
</evidence>
<dbReference type="GeneID" id="89927164"/>
<evidence type="ECO:0000256" key="3">
    <source>
        <dbReference type="ARBA" id="ARBA00022448"/>
    </source>
</evidence>
<feature type="transmembrane region" description="Helical" evidence="9">
    <location>
        <begin position="279"/>
        <end position="297"/>
    </location>
</feature>
<feature type="transmembrane region" description="Helical" evidence="9">
    <location>
        <begin position="113"/>
        <end position="134"/>
    </location>
</feature>
<feature type="domain" description="Major facilitator superfamily (MFS) profile" evidence="11">
    <location>
        <begin position="11"/>
        <end position="467"/>
    </location>
</feature>
<dbReference type="PANTHER" id="PTHR48022:SF38">
    <property type="entry name" value="MAJOR FACILITATOR SUPERFAMILY (MFS) PROFILE DOMAIN-CONTAINING PROTEIN-RELATED"/>
    <property type="match status" value="1"/>
</dbReference>
<feature type="transmembrane region" description="Helical" evidence="9">
    <location>
        <begin position="146"/>
        <end position="167"/>
    </location>
</feature>
<feature type="transmembrane region" description="Helical" evidence="9">
    <location>
        <begin position="317"/>
        <end position="337"/>
    </location>
</feature>
<dbReference type="Proteomes" id="UP001337655">
    <property type="component" value="Unassembled WGS sequence"/>
</dbReference>